<protein>
    <recommendedName>
        <fullName evidence="3">Lipoprotein</fullName>
    </recommendedName>
</protein>
<evidence type="ECO:0000313" key="1">
    <source>
        <dbReference type="EMBL" id="MCT7311460.1"/>
    </source>
</evidence>
<name>A0ABT2L7R4_9RALS</name>
<dbReference type="EMBL" id="JAOCQI010000002">
    <property type="protein sequence ID" value="MCT7311460.1"/>
    <property type="molecule type" value="Genomic_DNA"/>
</dbReference>
<dbReference type="NCBIfam" id="NF047637">
    <property type="entry name" value="lipo_CC0125"/>
    <property type="match status" value="1"/>
</dbReference>
<dbReference type="RefSeq" id="WP_232039158.1">
    <property type="nucleotide sequence ID" value="NZ_JAOCQI010000002.1"/>
</dbReference>
<evidence type="ECO:0000313" key="2">
    <source>
        <dbReference type="Proteomes" id="UP001164420"/>
    </source>
</evidence>
<evidence type="ECO:0008006" key="3">
    <source>
        <dbReference type="Google" id="ProtNLM"/>
    </source>
</evidence>
<proteinExistence type="predicted"/>
<gene>
    <name evidence="1" type="ORF">N5J06_10925</name>
</gene>
<keyword evidence="2" id="KW-1185">Reference proteome</keyword>
<reference evidence="1 2" key="1">
    <citation type="journal article" date="2023" name="Front. Microbiol.">
        <title>Ralstonia chuxiongensis sp. nov., Ralstonia mojiangensis sp. nov., and Ralstonia soli sp. nov., isolated from tobacco fields, are three novel species in the family Burkholderiaceae.</title>
        <authorList>
            <person name="Lu C.H."/>
            <person name="Zhang Y.Y."/>
            <person name="Jiang N."/>
            <person name="Chen W."/>
            <person name="Shao X."/>
            <person name="Zhao Z.M."/>
            <person name="Lu W.L."/>
            <person name="Hu X."/>
            <person name="Xi Y.X."/>
            <person name="Zou S.Y."/>
            <person name="Wei Q.J."/>
            <person name="Lin Z.L."/>
            <person name="Gong L."/>
            <person name="Gai X.T."/>
            <person name="Zhang L.Q."/>
            <person name="Li J.Y."/>
            <person name="Jin Y."/>
            <person name="Xia Z.Y."/>
        </authorList>
    </citation>
    <scope>NUCLEOTIDE SEQUENCE [LARGE SCALE GENOMIC DNA]</scope>
    <source>
        <strain evidence="1 2">22TCJT01-1</strain>
    </source>
</reference>
<sequence length="223" mass="24121">MTLLMVASALLAGCATPYQKSGGNFVLGGYSESKVSDTVYQVKFNGNAKTSKDMVWYYWIYRCAELTKSMGYPNFVIYPDAATNLPPPQVSLVEDGMRPANMAKDDGLGDVANYRAVRSGGAPTYIYIPGGAYTVTTWESHAYVRFVKNNEAGVSSYFRAQTILDQLKPYVESNGRAPVPTREKVISAALVKLEAFPSTAGQLPSSGGKNTLADFDGLLPPTK</sequence>
<accession>A0ABT2L7R4</accession>
<organism evidence="1 2">
    <name type="scientific">Ralstonia mojiangensis</name>
    <dbReference type="NCBI Taxonomy" id="2953895"/>
    <lineage>
        <taxon>Bacteria</taxon>
        <taxon>Pseudomonadati</taxon>
        <taxon>Pseudomonadota</taxon>
        <taxon>Betaproteobacteria</taxon>
        <taxon>Burkholderiales</taxon>
        <taxon>Burkholderiaceae</taxon>
        <taxon>Ralstonia</taxon>
    </lineage>
</organism>
<dbReference type="Proteomes" id="UP001164420">
    <property type="component" value="Unassembled WGS sequence"/>
</dbReference>
<comment type="caution">
    <text evidence="1">The sequence shown here is derived from an EMBL/GenBank/DDBJ whole genome shotgun (WGS) entry which is preliminary data.</text>
</comment>